<name>A0A317Z8H7_STAPS</name>
<organism evidence="1 2">
    <name type="scientific">Staphylococcus pseudintermedius</name>
    <dbReference type="NCBI Taxonomy" id="283734"/>
    <lineage>
        <taxon>Bacteria</taxon>
        <taxon>Bacillati</taxon>
        <taxon>Bacillota</taxon>
        <taxon>Bacilli</taxon>
        <taxon>Bacillales</taxon>
        <taxon>Staphylococcaceae</taxon>
        <taxon>Staphylococcus</taxon>
        <taxon>Staphylococcus intermedius group</taxon>
    </lineage>
</organism>
<evidence type="ECO:0000313" key="1">
    <source>
        <dbReference type="EMBL" id="PWZ97721.1"/>
    </source>
</evidence>
<accession>A0A317Z8H7</accession>
<gene>
    <name evidence="1" type="ORF">DD924_11940</name>
</gene>
<dbReference type="Proteomes" id="UP000246351">
    <property type="component" value="Unassembled WGS sequence"/>
</dbReference>
<dbReference type="AlphaFoldDB" id="A0A317Z8H7"/>
<dbReference type="EMBL" id="QEIV01001167">
    <property type="protein sequence ID" value="PWZ97721.1"/>
    <property type="molecule type" value="Genomic_DNA"/>
</dbReference>
<evidence type="ECO:0000313" key="2">
    <source>
        <dbReference type="Proteomes" id="UP000246351"/>
    </source>
</evidence>
<sequence length="80" mass="9279">MVEKTLSELEKAMLKEEHIDVSTDLTLSIKLDILNEDYKIEPPQPFTTEQMINKLKENKLFFPESSSMKKCVDLLNTLGY</sequence>
<dbReference type="STRING" id="937773.SPSINT_0036"/>
<proteinExistence type="predicted"/>
<protein>
    <submittedName>
        <fullName evidence="1">Uncharacterized protein</fullName>
    </submittedName>
</protein>
<comment type="caution">
    <text evidence="1">The sequence shown here is derived from an EMBL/GenBank/DDBJ whole genome shotgun (WGS) entry which is preliminary data.</text>
</comment>
<reference evidence="1 2" key="1">
    <citation type="journal article" date="2018" name="Vet. Microbiol.">
        <title>Clonal diversity and geographic distribution of methicillin-resistant Staphylococcus pseudintermedius from Australian animals: Discovery of novel sequence types.</title>
        <authorList>
            <person name="Worthing K.A."/>
            <person name="Abraham S."/>
            <person name="Coombs G.W."/>
            <person name="Pang S."/>
            <person name="Saputra S."/>
            <person name="Jordan D."/>
            <person name="Trott D.J."/>
            <person name="Norris J.M."/>
        </authorList>
    </citation>
    <scope>NUCLEOTIDE SEQUENCE [LARGE SCALE GENOMIC DNA]</scope>
    <source>
        <strain evidence="1 2">ST71 3</strain>
    </source>
</reference>